<reference evidence="1 2" key="1">
    <citation type="submission" date="2019-03" db="EMBL/GenBank/DDBJ databases">
        <title>Draft genome sequence of Xylaria hypoxylon DSM 108379, a ubiquitous saprotrophic-parasitic fungi on hardwood.</title>
        <authorList>
            <person name="Buettner E."/>
            <person name="Leonhardt S."/>
            <person name="Gebauer A.M."/>
            <person name="Liers C."/>
            <person name="Hofrichter M."/>
            <person name="Kellner H."/>
        </authorList>
    </citation>
    <scope>NUCLEOTIDE SEQUENCE [LARGE SCALE GENOMIC DNA]</scope>
    <source>
        <strain evidence="1 2">DSM 108379</strain>
    </source>
</reference>
<dbReference type="Proteomes" id="UP000297716">
    <property type="component" value="Unassembled WGS sequence"/>
</dbReference>
<name>A0A4Z0XV87_9PEZI</name>
<evidence type="ECO:0000313" key="1">
    <source>
        <dbReference type="EMBL" id="TGJ75359.1"/>
    </source>
</evidence>
<protein>
    <submittedName>
        <fullName evidence="1">Uncharacterized protein</fullName>
    </submittedName>
</protein>
<keyword evidence="2" id="KW-1185">Reference proteome</keyword>
<dbReference type="EMBL" id="SKBN01000578">
    <property type="protein sequence ID" value="TGJ75359.1"/>
    <property type="molecule type" value="Genomic_DNA"/>
</dbReference>
<evidence type="ECO:0000313" key="2">
    <source>
        <dbReference type="Proteomes" id="UP000297716"/>
    </source>
</evidence>
<gene>
    <name evidence="1" type="ORF">E0Z10_g11002</name>
</gene>
<dbReference type="AlphaFoldDB" id="A0A4Z0XV87"/>
<comment type="caution">
    <text evidence="1">The sequence shown here is derived from an EMBL/GenBank/DDBJ whole genome shotgun (WGS) entry which is preliminary data.</text>
</comment>
<sequence length="125" mass="13848">MDANALTFSDNTFTLSSIQPSPPDSLKAGGKAVFNSWKYVPNREPMQAAAKATRPEGTPLSRAGLDMWSQVDLLQSVIENDGFEKDKVGIETSGISVTTSEMDRYDNMLELHRRHSTVGWLRSDE</sequence>
<organism evidence="1 2">
    <name type="scientific">Xylaria hypoxylon</name>
    <dbReference type="NCBI Taxonomy" id="37992"/>
    <lineage>
        <taxon>Eukaryota</taxon>
        <taxon>Fungi</taxon>
        <taxon>Dikarya</taxon>
        <taxon>Ascomycota</taxon>
        <taxon>Pezizomycotina</taxon>
        <taxon>Sordariomycetes</taxon>
        <taxon>Xylariomycetidae</taxon>
        <taxon>Xylariales</taxon>
        <taxon>Xylariaceae</taxon>
        <taxon>Xylaria</taxon>
    </lineage>
</organism>
<dbReference type="OrthoDB" id="2013972at2759"/>
<dbReference type="STRING" id="37992.A0A4Z0XV87"/>
<proteinExistence type="predicted"/>
<accession>A0A4Z0XV87</accession>